<evidence type="ECO:0000313" key="2">
    <source>
        <dbReference type="EnsemblPlants" id="EMT25124"/>
    </source>
</evidence>
<feature type="compositionally biased region" description="Polar residues" evidence="1">
    <location>
        <begin position="44"/>
        <end position="74"/>
    </location>
</feature>
<dbReference type="AlphaFoldDB" id="M8BT43"/>
<sequence length="89" mass="9553">MAVADSVVWEEDTREGDEPLPGSLCHPKMVRLGAVLTAERVLSTEHSSSTQALIRNAGEDTTSSEPIITTTHRSSMAHVTGLGHDGRTR</sequence>
<feature type="region of interest" description="Disordered" evidence="1">
    <location>
        <begin position="43"/>
        <end position="89"/>
    </location>
</feature>
<feature type="region of interest" description="Disordered" evidence="1">
    <location>
        <begin position="1"/>
        <end position="22"/>
    </location>
</feature>
<accession>M8BT43</accession>
<dbReference type="EnsemblPlants" id="EMT25124">
    <property type="protein sequence ID" value="EMT25124"/>
    <property type="gene ID" value="F775_24471"/>
</dbReference>
<evidence type="ECO:0000256" key="1">
    <source>
        <dbReference type="SAM" id="MobiDB-lite"/>
    </source>
</evidence>
<protein>
    <submittedName>
        <fullName evidence="2">Uncharacterized protein</fullName>
    </submittedName>
</protein>
<reference evidence="2" key="1">
    <citation type="submission" date="2015-06" db="UniProtKB">
        <authorList>
            <consortium name="EnsemblPlants"/>
        </authorList>
    </citation>
    <scope>IDENTIFICATION</scope>
</reference>
<name>M8BT43_AEGTA</name>
<organism evidence="2">
    <name type="scientific">Aegilops tauschii</name>
    <name type="common">Tausch's goatgrass</name>
    <name type="synonym">Aegilops squarrosa</name>
    <dbReference type="NCBI Taxonomy" id="37682"/>
    <lineage>
        <taxon>Eukaryota</taxon>
        <taxon>Viridiplantae</taxon>
        <taxon>Streptophyta</taxon>
        <taxon>Embryophyta</taxon>
        <taxon>Tracheophyta</taxon>
        <taxon>Spermatophyta</taxon>
        <taxon>Magnoliopsida</taxon>
        <taxon>Liliopsida</taxon>
        <taxon>Poales</taxon>
        <taxon>Poaceae</taxon>
        <taxon>BOP clade</taxon>
        <taxon>Pooideae</taxon>
        <taxon>Triticodae</taxon>
        <taxon>Triticeae</taxon>
        <taxon>Triticinae</taxon>
        <taxon>Aegilops</taxon>
    </lineage>
</organism>
<proteinExistence type="predicted"/>